<feature type="region of interest" description="Disordered" evidence="1">
    <location>
        <begin position="1"/>
        <end position="39"/>
    </location>
</feature>
<dbReference type="Proteomes" id="UP000735302">
    <property type="component" value="Unassembled WGS sequence"/>
</dbReference>
<evidence type="ECO:0000256" key="1">
    <source>
        <dbReference type="SAM" id="MobiDB-lite"/>
    </source>
</evidence>
<keyword evidence="3" id="KW-1185">Reference proteome</keyword>
<accession>A0AAV4DS28</accession>
<evidence type="ECO:0000313" key="3">
    <source>
        <dbReference type="Proteomes" id="UP000735302"/>
    </source>
</evidence>
<dbReference type="GO" id="GO:0003964">
    <property type="term" value="F:RNA-directed DNA polymerase activity"/>
    <property type="evidence" value="ECO:0007669"/>
    <property type="project" value="UniProtKB-KW"/>
</dbReference>
<name>A0AAV4DS28_9GAST</name>
<proteinExistence type="predicted"/>
<feature type="compositionally biased region" description="Polar residues" evidence="1">
    <location>
        <begin position="1"/>
        <end position="13"/>
    </location>
</feature>
<dbReference type="AlphaFoldDB" id="A0AAV4DS28"/>
<comment type="caution">
    <text evidence="2">The sequence shown here is derived from an EMBL/GenBank/DDBJ whole genome shotgun (WGS) entry which is preliminary data.</text>
</comment>
<protein>
    <submittedName>
        <fullName evidence="2">Reverse transcriptase</fullName>
    </submittedName>
</protein>
<keyword evidence="2" id="KW-0695">RNA-directed DNA polymerase</keyword>
<keyword evidence="2" id="KW-0808">Transferase</keyword>
<keyword evidence="2" id="KW-0548">Nucleotidyltransferase</keyword>
<feature type="compositionally biased region" description="Basic and acidic residues" evidence="1">
    <location>
        <begin position="30"/>
        <end position="39"/>
    </location>
</feature>
<reference evidence="2 3" key="1">
    <citation type="journal article" date="2021" name="Elife">
        <title>Chloroplast acquisition without the gene transfer in kleptoplastic sea slugs, Plakobranchus ocellatus.</title>
        <authorList>
            <person name="Maeda T."/>
            <person name="Takahashi S."/>
            <person name="Yoshida T."/>
            <person name="Shimamura S."/>
            <person name="Takaki Y."/>
            <person name="Nagai Y."/>
            <person name="Toyoda A."/>
            <person name="Suzuki Y."/>
            <person name="Arimoto A."/>
            <person name="Ishii H."/>
            <person name="Satoh N."/>
            <person name="Nishiyama T."/>
            <person name="Hasebe M."/>
            <person name="Maruyama T."/>
            <person name="Minagawa J."/>
            <person name="Obokata J."/>
            <person name="Shigenobu S."/>
        </authorList>
    </citation>
    <scope>NUCLEOTIDE SEQUENCE [LARGE SCALE GENOMIC DNA]</scope>
</reference>
<gene>
    <name evidence="2" type="ORF">PoB_007321100</name>
</gene>
<sequence>MGCLSMSSQQQRTAVADKTLENQSQVQNHSAKEIQAENRDDVLRHLSGDKCQKINFSQATSGKQSEDLDSKIILKVD</sequence>
<evidence type="ECO:0000313" key="2">
    <source>
        <dbReference type="EMBL" id="GFO46706.1"/>
    </source>
</evidence>
<dbReference type="EMBL" id="BLXT01008205">
    <property type="protein sequence ID" value="GFO46706.1"/>
    <property type="molecule type" value="Genomic_DNA"/>
</dbReference>
<organism evidence="2 3">
    <name type="scientific">Plakobranchus ocellatus</name>
    <dbReference type="NCBI Taxonomy" id="259542"/>
    <lineage>
        <taxon>Eukaryota</taxon>
        <taxon>Metazoa</taxon>
        <taxon>Spiralia</taxon>
        <taxon>Lophotrochozoa</taxon>
        <taxon>Mollusca</taxon>
        <taxon>Gastropoda</taxon>
        <taxon>Heterobranchia</taxon>
        <taxon>Euthyneura</taxon>
        <taxon>Panpulmonata</taxon>
        <taxon>Sacoglossa</taxon>
        <taxon>Placobranchoidea</taxon>
        <taxon>Plakobranchidae</taxon>
        <taxon>Plakobranchus</taxon>
    </lineage>
</organism>